<evidence type="ECO:0000313" key="1">
    <source>
        <dbReference type="EMBL" id="WPC21807.1"/>
    </source>
</evidence>
<dbReference type="InterPro" id="IPR051612">
    <property type="entry name" value="Teichoic_Acid_Biosynth"/>
</dbReference>
<dbReference type="RefSeq" id="WP_063696472.1">
    <property type="nucleotide sequence ID" value="NZ_BBIM01000002.1"/>
</dbReference>
<dbReference type="Proteomes" id="UP001302696">
    <property type="component" value="Chromosome"/>
</dbReference>
<name>A0ABZ0Q5M7_9LACO</name>
<dbReference type="PANTHER" id="PTHR37316">
    <property type="entry name" value="TEICHOIC ACID GLYCEROL-PHOSPHATE PRIMASE"/>
    <property type="match status" value="1"/>
</dbReference>
<dbReference type="Pfam" id="PF04464">
    <property type="entry name" value="Glyphos_transf"/>
    <property type="match status" value="1"/>
</dbReference>
<protein>
    <submittedName>
        <fullName evidence="1">CDP-glycerol glycerophosphotransferase family protein</fullName>
    </submittedName>
</protein>
<organism evidence="1 2">
    <name type="scientific">Pediococcus inopinatus</name>
    <dbReference type="NCBI Taxonomy" id="114090"/>
    <lineage>
        <taxon>Bacteria</taxon>
        <taxon>Bacillati</taxon>
        <taxon>Bacillota</taxon>
        <taxon>Bacilli</taxon>
        <taxon>Lactobacillales</taxon>
        <taxon>Lactobacillaceae</taxon>
        <taxon>Pediococcus</taxon>
    </lineage>
</organism>
<reference evidence="2" key="1">
    <citation type="submission" date="2024-06" db="EMBL/GenBank/DDBJ databases">
        <authorList>
            <person name="Chang H.C."/>
            <person name="Mun S.Y."/>
        </authorList>
    </citation>
    <scope>NUCLEOTIDE SEQUENCE [LARGE SCALE GENOMIC DNA]</scope>
    <source>
        <strain evidence="2">KT1</strain>
    </source>
</reference>
<dbReference type="SUPFAM" id="SSF53756">
    <property type="entry name" value="UDP-Glycosyltransferase/glycogen phosphorylase"/>
    <property type="match status" value="1"/>
</dbReference>
<dbReference type="InterPro" id="IPR007554">
    <property type="entry name" value="Glycerophosphate_synth"/>
</dbReference>
<sequence>MDQIEIYLEKNIFHIISQKDLQNLRIWNKKTHEETSFTLVSEGHYQISAEKVIALLDTTKNDRAYIIFGDHQEVNLAHSQLKQLRNDQVTQTTIGGIPLSLYVSLDDTLRFMCNLLPSARAYYLKNNVHTINVNNDTVSLNLDIYTRFFPLKALDFKVTHRQLEKSFTLTDFIPSSSDQVDNNTFINHIQISYQPAKQLQKIAPNINLNGYNWQFFDLRFQLHFATMEVRPRSFRVDYNANCAKDCVVPYTNNLLLYLDWYGTQKYNKLSHRIAFVPKDTYQTYLEFKKNDHKEKPVFHSRTVLISEYPQKAQDNGFVLFSYLMHKKSSEFDPYFVVTKDSPDLANLKKYMDHVVFYNTPEHVKIFMQTDILCHTHSSDYAMPFRNNYFIEKKKTIHKVFLQHGITAVRNIDHLYGKDAQPDFTNKFIVSSEREKQLVIDKLGYDAKDVAITGFARFDLLLKHNNRLTSFLKSKRVLLMPTWREELVNLSDDEFVKTDYFKELNSLITSKRLLTIKQSQHLTIDFYLHTNFQKFAHLFHSNEVNILHEGQQTVQNILKSHGILITDFSSVGLDFALLNRAVLYYQFDGLPANGALSDQSEKILPGPIITTEEELISELQVKVKNNRLDDKYAKNVSQNLYKFQDRHARDRIFELLRKL</sequence>
<dbReference type="EMBL" id="CP104778">
    <property type="protein sequence ID" value="WPC21807.1"/>
    <property type="molecule type" value="Genomic_DNA"/>
</dbReference>
<keyword evidence="2" id="KW-1185">Reference proteome</keyword>
<proteinExistence type="predicted"/>
<dbReference type="Gene3D" id="3.40.50.12580">
    <property type="match status" value="1"/>
</dbReference>
<dbReference type="PANTHER" id="PTHR37316:SF3">
    <property type="entry name" value="TEICHOIC ACID GLYCEROL-PHOSPHATE TRANSFERASE"/>
    <property type="match status" value="1"/>
</dbReference>
<accession>A0ABZ0Q5M7</accession>
<evidence type="ECO:0000313" key="2">
    <source>
        <dbReference type="Proteomes" id="UP001302696"/>
    </source>
</evidence>
<dbReference type="InterPro" id="IPR043148">
    <property type="entry name" value="TagF_C"/>
</dbReference>
<gene>
    <name evidence="1" type="ORF">N6G96_00885</name>
</gene>